<name>L1J2D5_GUITC</name>
<dbReference type="PANTHER" id="PTHR46590:SF1">
    <property type="entry name" value="PHOSPHATIDYLINOSITOL TRANSFER PROTEIN CSR1"/>
    <property type="match status" value="1"/>
</dbReference>
<dbReference type="CDD" id="cd00170">
    <property type="entry name" value="SEC14"/>
    <property type="match status" value="1"/>
</dbReference>
<dbReference type="HOGENOM" id="CLU_014001_9_3_1"/>
<organism evidence="4">
    <name type="scientific">Guillardia theta (strain CCMP2712)</name>
    <name type="common">Cryptophyte</name>
    <dbReference type="NCBI Taxonomy" id="905079"/>
    <lineage>
        <taxon>Eukaryota</taxon>
        <taxon>Cryptophyceae</taxon>
        <taxon>Pyrenomonadales</taxon>
        <taxon>Geminigeraceae</taxon>
        <taxon>Guillardia</taxon>
    </lineage>
</organism>
<evidence type="ECO:0000259" key="3">
    <source>
        <dbReference type="PROSITE" id="PS50191"/>
    </source>
</evidence>
<dbReference type="Pfam" id="PF00650">
    <property type="entry name" value="CRAL_TRIO"/>
    <property type="match status" value="1"/>
</dbReference>
<feature type="compositionally biased region" description="Low complexity" evidence="1">
    <location>
        <begin position="17"/>
        <end position="26"/>
    </location>
</feature>
<dbReference type="EMBL" id="JH993018">
    <property type="protein sequence ID" value="EKX42269.1"/>
    <property type="molecule type" value="Genomic_DNA"/>
</dbReference>
<dbReference type="SMART" id="SM00516">
    <property type="entry name" value="SEC14"/>
    <property type="match status" value="1"/>
</dbReference>
<dbReference type="eggNOG" id="KOG1470">
    <property type="taxonomic scope" value="Eukaryota"/>
</dbReference>
<dbReference type="SUPFAM" id="SSF46938">
    <property type="entry name" value="CRAL/TRIO N-terminal domain"/>
    <property type="match status" value="1"/>
</dbReference>
<dbReference type="KEGG" id="gtt:GUITHDRAFT_111831"/>
<reference evidence="4 6" key="1">
    <citation type="journal article" date="2012" name="Nature">
        <title>Algal genomes reveal evolutionary mosaicism and the fate of nucleomorphs.</title>
        <authorList>
            <consortium name="DOE Joint Genome Institute"/>
            <person name="Curtis B.A."/>
            <person name="Tanifuji G."/>
            <person name="Burki F."/>
            <person name="Gruber A."/>
            <person name="Irimia M."/>
            <person name="Maruyama S."/>
            <person name="Arias M.C."/>
            <person name="Ball S.G."/>
            <person name="Gile G.H."/>
            <person name="Hirakawa Y."/>
            <person name="Hopkins J.F."/>
            <person name="Kuo A."/>
            <person name="Rensing S.A."/>
            <person name="Schmutz J."/>
            <person name="Symeonidi A."/>
            <person name="Elias M."/>
            <person name="Eveleigh R.J."/>
            <person name="Herman E.K."/>
            <person name="Klute M.J."/>
            <person name="Nakayama T."/>
            <person name="Obornik M."/>
            <person name="Reyes-Prieto A."/>
            <person name="Armbrust E.V."/>
            <person name="Aves S.J."/>
            <person name="Beiko R.G."/>
            <person name="Coutinho P."/>
            <person name="Dacks J.B."/>
            <person name="Durnford D.G."/>
            <person name="Fast N.M."/>
            <person name="Green B.R."/>
            <person name="Grisdale C.J."/>
            <person name="Hempel F."/>
            <person name="Henrissat B."/>
            <person name="Hoppner M.P."/>
            <person name="Ishida K."/>
            <person name="Kim E."/>
            <person name="Koreny L."/>
            <person name="Kroth P.G."/>
            <person name="Liu Y."/>
            <person name="Malik S.B."/>
            <person name="Maier U.G."/>
            <person name="McRose D."/>
            <person name="Mock T."/>
            <person name="Neilson J.A."/>
            <person name="Onodera N.T."/>
            <person name="Poole A.M."/>
            <person name="Pritham E.J."/>
            <person name="Richards T.A."/>
            <person name="Rocap G."/>
            <person name="Roy S.W."/>
            <person name="Sarai C."/>
            <person name="Schaack S."/>
            <person name="Shirato S."/>
            <person name="Slamovits C.H."/>
            <person name="Spencer D.F."/>
            <person name="Suzuki S."/>
            <person name="Worden A.Z."/>
            <person name="Zauner S."/>
            <person name="Barry K."/>
            <person name="Bell C."/>
            <person name="Bharti A.K."/>
            <person name="Crow J.A."/>
            <person name="Grimwood J."/>
            <person name="Kramer R."/>
            <person name="Lindquist E."/>
            <person name="Lucas S."/>
            <person name="Salamov A."/>
            <person name="McFadden G.I."/>
            <person name="Lane C.E."/>
            <person name="Keeling P.J."/>
            <person name="Gray M.W."/>
            <person name="Grigoriev I.V."/>
            <person name="Archibald J.M."/>
        </authorList>
    </citation>
    <scope>NUCLEOTIDE SEQUENCE</scope>
    <source>
        <strain evidence="4 6">CCMP2712</strain>
    </source>
</reference>
<dbReference type="Gene3D" id="3.40.525.10">
    <property type="entry name" value="CRAL-TRIO lipid binding domain"/>
    <property type="match status" value="1"/>
</dbReference>
<dbReference type="PROSITE" id="PS50191">
    <property type="entry name" value="CRAL_TRIO"/>
    <property type="match status" value="1"/>
</dbReference>
<evidence type="ECO:0000256" key="2">
    <source>
        <dbReference type="SAM" id="Phobius"/>
    </source>
</evidence>
<dbReference type="PaxDb" id="55529-EKX42269"/>
<feature type="transmembrane region" description="Helical" evidence="2">
    <location>
        <begin position="192"/>
        <end position="211"/>
    </location>
</feature>
<evidence type="ECO:0000256" key="1">
    <source>
        <dbReference type="SAM" id="MobiDB-lite"/>
    </source>
</evidence>
<keyword evidence="2" id="KW-1133">Transmembrane helix</keyword>
<dbReference type="PANTHER" id="PTHR46590">
    <property type="entry name" value="PHOSPHATIDYLINOSITOL TRANSFER PROTEIN CSR1-RELATED"/>
    <property type="match status" value="1"/>
</dbReference>
<keyword evidence="6" id="KW-1185">Reference proteome</keyword>
<feature type="domain" description="CRAL-TRIO" evidence="3">
    <location>
        <begin position="89"/>
        <end position="252"/>
    </location>
</feature>
<reference evidence="6" key="2">
    <citation type="submission" date="2012-11" db="EMBL/GenBank/DDBJ databases">
        <authorList>
            <person name="Kuo A."/>
            <person name="Curtis B.A."/>
            <person name="Tanifuji G."/>
            <person name="Burki F."/>
            <person name="Gruber A."/>
            <person name="Irimia M."/>
            <person name="Maruyama S."/>
            <person name="Arias M.C."/>
            <person name="Ball S.G."/>
            <person name="Gile G.H."/>
            <person name="Hirakawa Y."/>
            <person name="Hopkins J.F."/>
            <person name="Rensing S.A."/>
            <person name="Schmutz J."/>
            <person name="Symeonidi A."/>
            <person name="Elias M."/>
            <person name="Eveleigh R.J."/>
            <person name="Herman E.K."/>
            <person name="Klute M.J."/>
            <person name="Nakayama T."/>
            <person name="Obornik M."/>
            <person name="Reyes-Prieto A."/>
            <person name="Armbrust E.V."/>
            <person name="Aves S.J."/>
            <person name="Beiko R.G."/>
            <person name="Coutinho P."/>
            <person name="Dacks J.B."/>
            <person name="Durnford D.G."/>
            <person name="Fast N.M."/>
            <person name="Green B.R."/>
            <person name="Grisdale C."/>
            <person name="Hempe F."/>
            <person name="Henrissat B."/>
            <person name="Hoppner M.P."/>
            <person name="Ishida K.-I."/>
            <person name="Kim E."/>
            <person name="Koreny L."/>
            <person name="Kroth P.G."/>
            <person name="Liu Y."/>
            <person name="Malik S.-B."/>
            <person name="Maier U.G."/>
            <person name="McRose D."/>
            <person name="Mock T."/>
            <person name="Neilson J.A."/>
            <person name="Onodera N.T."/>
            <person name="Poole A.M."/>
            <person name="Pritham E.J."/>
            <person name="Richards T.A."/>
            <person name="Rocap G."/>
            <person name="Roy S.W."/>
            <person name="Sarai C."/>
            <person name="Schaack S."/>
            <person name="Shirato S."/>
            <person name="Slamovits C.H."/>
            <person name="Spencer D.F."/>
            <person name="Suzuki S."/>
            <person name="Worden A.Z."/>
            <person name="Zauner S."/>
            <person name="Barry K."/>
            <person name="Bell C."/>
            <person name="Bharti A.K."/>
            <person name="Crow J.A."/>
            <person name="Grimwood J."/>
            <person name="Kramer R."/>
            <person name="Lindquist E."/>
            <person name="Lucas S."/>
            <person name="Salamov A."/>
            <person name="McFadden G.I."/>
            <person name="Lane C.E."/>
            <person name="Keeling P.J."/>
            <person name="Gray M.W."/>
            <person name="Grigoriev I.V."/>
            <person name="Archibald J.M."/>
        </authorList>
    </citation>
    <scope>NUCLEOTIDE SEQUENCE</scope>
    <source>
        <strain evidence="6">CCMP2712</strain>
    </source>
</reference>
<evidence type="ECO:0000313" key="6">
    <source>
        <dbReference type="Proteomes" id="UP000011087"/>
    </source>
</evidence>
<dbReference type="EnsemblProtists" id="EKX42269">
    <property type="protein sequence ID" value="EKX42269"/>
    <property type="gene ID" value="GUITHDRAFT_111831"/>
</dbReference>
<accession>L1J2D5</accession>
<feature type="compositionally biased region" description="Basic and acidic residues" evidence="1">
    <location>
        <begin position="1"/>
        <end position="15"/>
    </location>
</feature>
<dbReference type="GeneID" id="17298863"/>
<protein>
    <recommendedName>
        <fullName evidence="3">CRAL-TRIO domain-containing protein</fullName>
    </recommendedName>
</protein>
<sequence length="253" mass="28697">MSKTKKTEGAGKEELSEGLSSSDLSSQSMQILDEDIKVDDIDEKLLRRFLRAHQMDAGKAAHKLRRFFAWKESCSYGLDFPVKKIDQTSPGVQRQLSTGKCYILRARDKNNRPVIVVNVKQHDPNFQTYDELTIFGVYLLNSAEALLADDGSSGPDQFLIIFNLEGITASNIDYRAAKRVIYMLTNFYPERMGVCLLLSAPVLFSAFWVVIRPWLHPVTQAKVKFAKKNDLKEFLDVSQLPVDLGGEDAYKYF</sequence>
<proteinExistence type="predicted"/>
<feature type="region of interest" description="Disordered" evidence="1">
    <location>
        <begin position="1"/>
        <end position="26"/>
    </location>
</feature>
<dbReference type="SUPFAM" id="SSF52087">
    <property type="entry name" value="CRAL/TRIO domain"/>
    <property type="match status" value="1"/>
</dbReference>
<dbReference type="InterPro" id="IPR036273">
    <property type="entry name" value="CRAL/TRIO_N_dom_sf"/>
</dbReference>
<dbReference type="Proteomes" id="UP000011087">
    <property type="component" value="Unassembled WGS sequence"/>
</dbReference>
<dbReference type="InterPro" id="IPR036865">
    <property type="entry name" value="CRAL-TRIO_dom_sf"/>
</dbReference>
<dbReference type="InterPro" id="IPR001251">
    <property type="entry name" value="CRAL-TRIO_dom"/>
</dbReference>
<dbReference type="OrthoDB" id="75724at2759"/>
<evidence type="ECO:0000313" key="5">
    <source>
        <dbReference type="EnsemblProtists" id="EKX42269"/>
    </source>
</evidence>
<dbReference type="InterPro" id="IPR052432">
    <property type="entry name" value="PITP/CRAL-TRIO"/>
</dbReference>
<keyword evidence="2" id="KW-0472">Membrane</keyword>
<reference evidence="5" key="3">
    <citation type="submission" date="2016-03" db="UniProtKB">
        <authorList>
            <consortium name="EnsemblProtists"/>
        </authorList>
    </citation>
    <scope>IDENTIFICATION</scope>
</reference>
<dbReference type="AlphaFoldDB" id="L1J2D5"/>
<gene>
    <name evidence="4" type="ORF">GUITHDRAFT_111831</name>
</gene>
<dbReference type="OMA" id="IETCTLI"/>
<keyword evidence="2" id="KW-0812">Transmembrane</keyword>
<evidence type="ECO:0000313" key="4">
    <source>
        <dbReference type="EMBL" id="EKX42269.1"/>
    </source>
</evidence>
<dbReference type="RefSeq" id="XP_005829249.1">
    <property type="nucleotide sequence ID" value="XM_005829192.1"/>
</dbReference>